<organism evidence="1 2">
    <name type="scientific">Melastoma candidum</name>
    <dbReference type="NCBI Taxonomy" id="119954"/>
    <lineage>
        <taxon>Eukaryota</taxon>
        <taxon>Viridiplantae</taxon>
        <taxon>Streptophyta</taxon>
        <taxon>Embryophyta</taxon>
        <taxon>Tracheophyta</taxon>
        <taxon>Spermatophyta</taxon>
        <taxon>Magnoliopsida</taxon>
        <taxon>eudicotyledons</taxon>
        <taxon>Gunneridae</taxon>
        <taxon>Pentapetalae</taxon>
        <taxon>rosids</taxon>
        <taxon>malvids</taxon>
        <taxon>Myrtales</taxon>
        <taxon>Melastomataceae</taxon>
        <taxon>Melastomatoideae</taxon>
        <taxon>Melastomateae</taxon>
        <taxon>Melastoma</taxon>
    </lineage>
</organism>
<comment type="caution">
    <text evidence="1">The sequence shown here is derived from an EMBL/GenBank/DDBJ whole genome shotgun (WGS) entry which is preliminary data.</text>
</comment>
<proteinExistence type="predicted"/>
<protein>
    <submittedName>
        <fullName evidence="1">Uncharacterized protein</fullName>
    </submittedName>
</protein>
<dbReference type="EMBL" id="CM042885">
    <property type="protein sequence ID" value="KAI4365691.1"/>
    <property type="molecule type" value="Genomic_DNA"/>
</dbReference>
<accession>A0ACB9QH99</accession>
<sequence>MDEEPMEVDVEHQLPSHRTPPPPSSSPSNRLSLGNSLQTNFGNDYVFQICSKFDWSLLGVSLSSNVVKLYSPSTGQCCGECRGHTDSINHMSFSGPSSPHLIVSSSSDGTIRGWDTRSFKEVSRISAGPSQEVFSFSFGGSGDYLLSAGCKSQILFWDWRNKKQVACLEDCHGDDVTQVLFVPQHPNKLISASLDGLICSFDTAGDINDDDNLDAVINVGTSVGKVGIFGQTLEKIWCLTQIETLSVFDWKNGTSYAHFQDARTSASDSWNQDHVDYFVDCHSCGSDSLWVIGGTNAGTLGYFPVNYIGNASIGPPEAILSGGHTGVVRSVLPTSNTARPNAKKDGIFGWTGGEDGHLCCWFSDNSPGVSRSWMSGSLSLKSSKKHQKKNRHQPY</sequence>
<name>A0ACB9QH99_9MYRT</name>
<keyword evidence="2" id="KW-1185">Reference proteome</keyword>
<reference evidence="2" key="1">
    <citation type="journal article" date="2023" name="Front. Plant Sci.">
        <title>Chromosomal-level genome assembly of Melastoma candidum provides insights into trichome evolution.</title>
        <authorList>
            <person name="Zhong Y."/>
            <person name="Wu W."/>
            <person name="Sun C."/>
            <person name="Zou P."/>
            <person name="Liu Y."/>
            <person name="Dai S."/>
            <person name="Zhou R."/>
        </authorList>
    </citation>
    <scope>NUCLEOTIDE SEQUENCE [LARGE SCALE GENOMIC DNA]</scope>
</reference>
<dbReference type="Proteomes" id="UP001057402">
    <property type="component" value="Chromosome 6"/>
</dbReference>
<gene>
    <name evidence="1" type="ORF">MLD38_021656</name>
</gene>
<evidence type="ECO:0000313" key="1">
    <source>
        <dbReference type="EMBL" id="KAI4365691.1"/>
    </source>
</evidence>
<evidence type="ECO:0000313" key="2">
    <source>
        <dbReference type="Proteomes" id="UP001057402"/>
    </source>
</evidence>